<keyword evidence="2" id="KW-1185">Reference proteome</keyword>
<dbReference type="EMBL" id="CAUM01000043">
    <property type="protein sequence ID" value="CCV04727.1"/>
    <property type="molecule type" value="Genomic_DNA"/>
</dbReference>
<evidence type="ECO:0000313" key="1">
    <source>
        <dbReference type="EMBL" id="CCV04727.1"/>
    </source>
</evidence>
<name>M5EK47_9HYPH</name>
<dbReference type="AlphaFoldDB" id="M5EK47"/>
<dbReference type="Proteomes" id="UP000012062">
    <property type="component" value="Unassembled WGS sequence"/>
</dbReference>
<dbReference type="STRING" id="1297569.MESS2_1370024"/>
<sequence>MWCFCYWLCGIALNQGGAEGEAVLPRKRRVPFCKRRYSELARTPKSISRRRAGGMPE</sequence>
<organism evidence="1 2">
    <name type="scientific">Mesorhizobium metallidurans STM 2683</name>
    <dbReference type="NCBI Taxonomy" id="1297569"/>
    <lineage>
        <taxon>Bacteria</taxon>
        <taxon>Pseudomonadati</taxon>
        <taxon>Pseudomonadota</taxon>
        <taxon>Alphaproteobacteria</taxon>
        <taxon>Hyphomicrobiales</taxon>
        <taxon>Phyllobacteriaceae</taxon>
        <taxon>Mesorhizobium</taxon>
    </lineage>
</organism>
<gene>
    <name evidence="1" type="ORF">MESS2_1370024</name>
</gene>
<evidence type="ECO:0000313" key="2">
    <source>
        <dbReference type="Proteomes" id="UP000012062"/>
    </source>
</evidence>
<proteinExistence type="predicted"/>
<comment type="caution">
    <text evidence="1">The sequence shown here is derived from an EMBL/GenBank/DDBJ whole genome shotgun (WGS) entry which is preliminary data.</text>
</comment>
<reference evidence="1 2" key="1">
    <citation type="submission" date="2013-02" db="EMBL/GenBank/DDBJ databases">
        <authorList>
            <person name="Genoscope - CEA"/>
        </authorList>
    </citation>
    <scope>NUCLEOTIDE SEQUENCE [LARGE SCALE GENOMIC DNA]</scope>
    <source>
        <strain evidence="1 2">STM 2683</strain>
    </source>
</reference>
<protein>
    <submittedName>
        <fullName evidence="1">Uncharacterized protein</fullName>
    </submittedName>
</protein>
<accession>M5EK47</accession>